<dbReference type="PIRSF" id="PIRSF039102">
    <property type="entry name" value="Ddl/VanB"/>
    <property type="match status" value="1"/>
</dbReference>
<evidence type="ECO:0000256" key="2">
    <source>
        <dbReference type="ARBA" id="ARBA00001946"/>
    </source>
</evidence>
<dbReference type="NCBIfam" id="NF002378">
    <property type="entry name" value="PRK01372.1"/>
    <property type="match status" value="1"/>
</dbReference>
<reference evidence="16 17" key="1">
    <citation type="submission" date="2021-03" db="EMBL/GenBank/DDBJ databases">
        <title>Genomic Encyclopedia of Type Strains, Phase IV (KMG-IV): sequencing the most valuable type-strain genomes for metagenomic binning, comparative biology and taxonomic classification.</title>
        <authorList>
            <person name="Goeker M."/>
        </authorList>
    </citation>
    <scope>NUCLEOTIDE SEQUENCE [LARGE SCALE GENOMIC DNA]</scope>
    <source>
        <strain evidence="16 17">DSM 27512</strain>
    </source>
</reference>
<keyword evidence="4 13" id="KW-0436">Ligase</keyword>
<evidence type="ECO:0000256" key="3">
    <source>
        <dbReference type="ARBA" id="ARBA00010871"/>
    </source>
</evidence>
<keyword evidence="5" id="KW-0479">Metal-binding</keyword>
<evidence type="ECO:0000256" key="8">
    <source>
        <dbReference type="ARBA" id="ARBA00022842"/>
    </source>
</evidence>
<evidence type="ECO:0000256" key="7">
    <source>
        <dbReference type="ARBA" id="ARBA00022840"/>
    </source>
</evidence>
<dbReference type="InterPro" id="IPR013815">
    <property type="entry name" value="ATP_grasp_subdomain_1"/>
</dbReference>
<keyword evidence="6 14" id="KW-0547">Nucleotide-binding</keyword>
<proteinExistence type="inferred from homology"/>
<comment type="similarity">
    <text evidence="3 13">Belongs to the D-alanine--D-alanine ligase family.</text>
</comment>
<accession>A0ABS4KET8</accession>
<evidence type="ECO:0000256" key="9">
    <source>
        <dbReference type="ARBA" id="ARBA00022960"/>
    </source>
</evidence>
<comment type="catalytic activity">
    <reaction evidence="13">
        <text>2 D-alanine + ATP = D-alanyl-D-alanine + ADP + phosphate + H(+)</text>
        <dbReference type="Rhea" id="RHEA:11224"/>
        <dbReference type="ChEBI" id="CHEBI:15378"/>
        <dbReference type="ChEBI" id="CHEBI:30616"/>
        <dbReference type="ChEBI" id="CHEBI:43474"/>
        <dbReference type="ChEBI" id="CHEBI:57416"/>
        <dbReference type="ChEBI" id="CHEBI:57822"/>
        <dbReference type="ChEBI" id="CHEBI:456216"/>
        <dbReference type="EC" id="6.3.2.4"/>
    </reaction>
</comment>
<dbReference type="Gene3D" id="3.30.470.20">
    <property type="entry name" value="ATP-grasp fold, B domain"/>
    <property type="match status" value="1"/>
</dbReference>
<sequence>MKIALLFGGKSAEYEVSLMSAKSIYENIDKKIHDVYLIGIDNKGEFHYFDGDIKSVADGSWINNVSDAEVVFCSSQKKPGIYSSDINIVFDLVFPVLHGPFGEDGKLQGLLEISNLAYVGCPVLASAVAMDKDIAKKLFAFEGINQVPHLTVCSWNNIEKSMIDIEEKLGYPCFVKPANMGSSVGISKAKNRDNLKKAIENAFLYDHKLVVEKGINAREIEVSILGNSEDIKVSCTGEIIPSDEFYDYDAKYKSNESKLIIPSDISIDDENEIKKMAQKAYKTINGEGLCRIDFFIDKDTNEIFLNEVNSMPGFTTISMYPKLWEKSGISYKELVERLICLAVERKEREDAKKSK</sequence>
<dbReference type="Pfam" id="PF07478">
    <property type="entry name" value="Dala_Dala_lig_C"/>
    <property type="match status" value="1"/>
</dbReference>
<keyword evidence="17" id="KW-1185">Reference proteome</keyword>
<dbReference type="InterPro" id="IPR016185">
    <property type="entry name" value="PreATP-grasp_dom_sf"/>
</dbReference>
<keyword evidence="12 13" id="KW-0961">Cell wall biogenesis/degradation</keyword>
<dbReference type="Gene3D" id="3.40.50.20">
    <property type="match status" value="1"/>
</dbReference>
<evidence type="ECO:0000256" key="11">
    <source>
        <dbReference type="ARBA" id="ARBA00023211"/>
    </source>
</evidence>
<evidence type="ECO:0000256" key="6">
    <source>
        <dbReference type="ARBA" id="ARBA00022741"/>
    </source>
</evidence>
<evidence type="ECO:0000313" key="16">
    <source>
        <dbReference type="EMBL" id="MBP2026270.1"/>
    </source>
</evidence>
<gene>
    <name evidence="13" type="primary">ddl</name>
    <name evidence="16" type="ORF">J2Z35_000059</name>
</gene>
<evidence type="ECO:0000313" key="17">
    <source>
        <dbReference type="Proteomes" id="UP001314903"/>
    </source>
</evidence>
<protein>
    <recommendedName>
        <fullName evidence="13">D-alanine--D-alanine ligase</fullName>
        <ecNumber evidence="13">6.3.2.4</ecNumber>
    </recommendedName>
    <alternativeName>
        <fullName evidence="13">D-Ala-D-Ala ligase</fullName>
    </alternativeName>
    <alternativeName>
        <fullName evidence="13">D-alanylalanine synthetase</fullName>
    </alternativeName>
</protein>
<organism evidence="16 17">
    <name type="scientific">Acetoanaerobium pronyense</name>
    <dbReference type="NCBI Taxonomy" id="1482736"/>
    <lineage>
        <taxon>Bacteria</taxon>
        <taxon>Bacillati</taxon>
        <taxon>Bacillota</taxon>
        <taxon>Clostridia</taxon>
        <taxon>Peptostreptococcales</taxon>
        <taxon>Filifactoraceae</taxon>
        <taxon>Acetoanaerobium</taxon>
    </lineage>
</organism>
<evidence type="ECO:0000256" key="14">
    <source>
        <dbReference type="PROSITE-ProRule" id="PRU00409"/>
    </source>
</evidence>
<dbReference type="EC" id="6.3.2.4" evidence="13"/>
<dbReference type="HAMAP" id="MF_00047">
    <property type="entry name" value="Dala_Dala_lig"/>
    <property type="match status" value="1"/>
</dbReference>
<dbReference type="EMBL" id="JAGGLI010000001">
    <property type="protein sequence ID" value="MBP2026270.1"/>
    <property type="molecule type" value="Genomic_DNA"/>
</dbReference>
<dbReference type="PROSITE" id="PS00844">
    <property type="entry name" value="DALA_DALA_LIGASE_2"/>
    <property type="match status" value="1"/>
</dbReference>
<dbReference type="PANTHER" id="PTHR23132">
    <property type="entry name" value="D-ALANINE--D-ALANINE LIGASE"/>
    <property type="match status" value="1"/>
</dbReference>
<keyword evidence="10 13" id="KW-0573">Peptidoglycan synthesis</keyword>
<dbReference type="SUPFAM" id="SSF52440">
    <property type="entry name" value="PreATP-grasp domain"/>
    <property type="match status" value="1"/>
</dbReference>
<comment type="pathway">
    <text evidence="13">Cell wall biogenesis; peptidoglycan biosynthesis.</text>
</comment>
<dbReference type="InterPro" id="IPR011095">
    <property type="entry name" value="Dala_Dala_lig_C"/>
</dbReference>
<evidence type="ECO:0000256" key="5">
    <source>
        <dbReference type="ARBA" id="ARBA00022723"/>
    </source>
</evidence>
<evidence type="ECO:0000256" key="4">
    <source>
        <dbReference type="ARBA" id="ARBA00022598"/>
    </source>
</evidence>
<dbReference type="SUPFAM" id="SSF56059">
    <property type="entry name" value="Glutathione synthetase ATP-binding domain-like"/>
    <property type="match status" value="1"/>
</dbReference>
<evidence type="ECO:0000256" key="1">
    <source>
        <dbReference type="ARBA" id="ARBA00001936"/>
    </source>
</evidence>
<keyword evidence="7 14" id="KW-0067">ATP-binding</keyword>
<evidence type="ECO:0000256" key="10">
    <source>
        <dbReference type="ARBA" id="ARBA00022984"/>
    </source>
</evidence>
<keyword evidence="9 13" id="KW-0133">Cell shape</keyword>
<evidence type="ECO:0000256" key="13">
    <source>
        <dbReference type="HAMAP-Rule" id="MF_00047"/>
    </source>
</evidence>
<comment type="function">
    <text evidence="13">Cell wall formation.</text>
</comment>
<keyword evidence="8" id="KW-0460">Magnesium</keyword>
<dbReference type="NCBIfam" id="NF002528">
    <property type="entry name" value="PRK01966.1-4"/>
    <property type="match status" value="1"/>
</dbReference>
<evidence type="ECO:0000256" key="12">
    <source>
        <dbReference type="ARBA" id="ARBA00023316"/>
    </source>
</evidence>
<dbReference type="InterPro" id="IPR005905">
    <property type="entry name" value="D_ala_D_ala"/>
</dbReference>
<feature type="domain" description="ATP-grasp" evidence="15">
    <location>
        <begin position="136"/>
        <end position="340"/>
    </location>
</feature>
<keyword evidence="11" id="KW-0464">Manganese</keyword>
<name>A0ABS4KET8_9FIRM</name>
<dbReference type="InterPro" id="IPR000291">
    <property type="entry name" value="D-Ala_lig_Van_CS"/>
</dbReference>
<comment type="cofactor">
    <cofactor evidence="1">
        <name>Mn(2+)</name>
        <dbReference type="ChEBI" id="CHEBI:29035"/>
    </cofactor>
</comment>
<dbReference type="Gene3D" id="3.30.1490.20">
    <property type="entry name" value="ATP-grasp fold, A domain"/>
    <property type="match status" value="1"/>
</dbReference>
<dbReference type="InterPro" id="IPR011127">
    <property type="entry name" value="Dala_Dala_lig_N"/>
</dbReference>
<dbReference type="Pfam" id="PF01820">
    <property type="entry name" value="Dala_Dala_lig_N"/>
    <property type="match status" value="1"/>
</dbReference>
<dbReference type="PROSITE" id="PS00843">
    <property type="entry name" value="DALA_DALA_LIGASE_1"/>
    <property type="match status" value="1"/>
</dbReference>
<comment type="subcellular location">
    <subcellularLocation>
        <location evidence="13">Cytoplasm</location>
    </subcellularLocation>
</comment>
<comment type="caution">
    <text evidence="16">The sequence shown here is derived from an EMBL/GenBank/DDBJ whole genome shotgun (WGS) entry which is preliminary data.</text>
</comment>
<dbReference type="NCBIfam" id="TIGR01205">
    <property type="entry name" value="D_ala_D_alaTIGR"/>
    <property type="match status" value="1"/>
</dbReference>
<dbReference type="PROSITE" id="PS50975">
    <property type="entry name" value="ATP_GRASP"/>
    <property type="match status" value="1"/>
</dbReference>
<dbReference type="GO" id="GO:0008716">
    <property type="term" value="F:D-alanine-D-alanine ligase activity"/>
    <property type="evidence" value="ECO:0007669"/>
    <property type="project" value="UniProtKB-EC"/>
</dbReference>
<dbReference type="PANTHER" id="PTHR23132:SF25">
    <property type="entry name" value="D-ALANINE--D-ALANINE LIGASE A"/>
    <property type="match status" value="1"/>
</dbReference>
<keyword evidence="13" id="KW-0963">Cytoplasm</keyword>
<comment type="cofactor">
    <cofactor evidence="2">
        <name>Mg(2+)</name>
        <dbReference type="ChEBI" id="CHEBI:18420"/>
    </cofactor>
</comment>
<dbReference type="Proteomes" id="UP001314903">
    <property type="component" value="Unassembled WGS sequence"/>
</dbReference>
<evidence type="ECO:0000259" key="15">
    <source>
        <dbReference type="PROSITE" id="PS50975"/>
    </source>
</evidence>
<dbReference type="InterPro" id="IPR011761">
    <property type="entry name" value="ATP-grasp"/>
</dbReference>
<dbReference type="RefSeq" id="WP_209658164.1">
    <property type="nucleotide sequence ID" value="NZ_JAGGLI010000001.1"/>
</dbReference>